<accession>A0A2J6PKV4</accession>
<dbReference type="InterPro" id="IPR024079">
    <property type="entry name" value="MetalloPept_cat_dom_sf"/>
</dbReference>
<proteinExistence type="predicted"/>
<dbReference type="AlphaFoldDB" id="A0A2J6PKV4"/>
<dbReference type="InterPro" id="IPR019026">
    <property type="entry name" value="Peptidase_M64_IgA"/>
</dbReference>
<dbReference type="OrthoDB" id="2961863at2759"/>
<gene>
    <name evidence="2" type="ORF">NA56DRAFT_674164</name>
</gene>
<evidence type="ECO:0000313" key="3">
    <source>
        <dbReference type="Proteomes" id="UP000235672"/>
    </source>
</evidence>
<keyword evidence="3" id="KW-1185">Reference proteome</keyword>
<evidence type="ECO:0000256" key="1">
    <source>
        <dbReference type="SAM" id="SignalP"/>
    </source>
</evidence>
<name>A0A2J6PKV4_9HELO</name>
<dbReference type="GO" id="GO:0008237">
    <property type="term" value="F:metallopeptidase activity"/>
    <property type="evidence" value="ECO:0007669"/>
    <property type="project" value="InterPro"/>
</dbReference>
<feature type="signal peptide" evidence="1">
    <location>
        <begin position="1"/>
        <end position="20"/>
    </location>
</feature>
<protein>
    <submittedName>
        <fullName evidence="2">Uncharacterized protein</fullName>
    </submittedName>
</protein>
<evidence type="ECO:0000313" key="2">
    <source>
        <dbReference type="EMBL" id="PMD14671.1"/>
    </source>
</evidence>
<keyword evidence="1" id="KW-0732">Signal</keyword>
<dbReference type="Pfam" id="PF09471">
    <property type="entry name" value="Peptidase_M64"/>
    <property type="match status" value="1"/>
</dbReference>
<reference evidence="2 3" key="1">
    <citation type="submission" date="2016-05" db="EMBL/GenBank/DDBJ databases">
        <title>A degradative enzymes factory behind the ericoid mycorrhizal symbiosis.</title>
        <authorList>
            <consortium name="DOE Joint Genome Institute"/>
            <person name="Martino E."/>
            <person name="Morin E."/>
            <person name="Grelet G."/>
            <person name="Kuo A."/>
            <person name="Kohler A."/>
            <person name="Daghino S."/>
            <person name="Barry K."/>
            <person name="Choi C."/>
            <person name="Cichocki N."/>
            <person name="Clum A."/>
            <person name="Copeland A."/>
            <person name="Hainaut M."/>
            <person name="Haridas S."/>
            <person name="Labutti K."/>
            <person name="Lindquist E."/>
            <person name="Lipzen A."/>
            <person name="Khouja H.-R."/>
            <person name="Murat C."/>
            <person name="Ohm R."/>
            <person name="Olson A."/>
            <person name="Spatafora J."/>
            <person name="Veneault-Fourrey C."/>
            <person name="Henrissat B."/>
            <person name="Grigoriev I."/>
            <person name="Martin F."/>
            <person name="Perotto S."/>
        </authorList>
    </citation>
    <scope>NUCLEOTIDE SEQUENCE [LARGE SCALE GENOMIC DNA]</scope>
    <source>
        <strain evidence="2 3">UAMH 7357</strain>
    </source>
</reference>
<feature type="chain" id="PRO_5014402812" evidence="1">
    <location>
        <begin position="21"/>
        <end position="529"/>
    </location>
</feature>
<sequence>MQLLKALLLVVAVTTRAVTGLLCEHQWEREFADHHVDGVPYLQARQNDSPPPLGIQPLIVNGPSSNRVDIIFLGDGYTKHERDKFFADAMLLAVNITDGHSFADVLPAMNFWAGFSPSVQRLITRIVEKSGIGVQGQPKDTVYGLYRVGTELRLVVSSKPDVIRAACQSTDACDYPIVLGNDRFYGGMGGKFVIVTASPHNGPLILRHELGHTIIDVGEEYDGGFNYSGTDSPLTEVKIQRTNMPLHAYPWKFLDMSQSWNQTFTSVGTYKSYMVQFSVSGVTASSDLKVEIDGTDLGWVVNTAVGLDRWIYDIRIDAALSPGIHELAFTLLNEARQGSVQLCSVELVEIGDYDEFNSEAGYYGLYPTFDYLNQTTYRPTNNFCVMRNMQSEDFCSVCMEGLWLKLLGRLSFTDSITQVTQPDGTTLITLELLPLAQFRHIPSSNEESYSIFWFDAPAGGLLPEWTNSTSAIIGKDVTEFSVEIRFSTNQVQIDKDGILVQRTNYLVDGGGLLQGPISDWQDHLYRKRS</sequence>
<dbReference type="Gene3D" id="3.40.390.10">
    <property type="entry name" value="Collagenase (Catalytic Domain)"/>
    <property type="match status" value="1"/>
</dbReference>
<dbReference type="Proteomes" id="UP000235672">
    <property type="component" value="Unassembled WGS sequence"/>
</dbReference>
<dbReference type="EMBL" id="KZ613520">
    <property type="protein sequence ID" value="PMD14671.1"/>
    <property type="molecule type" value="Genomic_DNA"/>
</dbReference>
<organism evidence="2 3">
    <name type="scientific">Hyaloscypha hepaticicola</name>
    <dbReference type="NCBI Taxonomy" id="2082293"/>
    <lineage>
        <taxon>Eukaryota</taxon>
        <taxon>Fungi</taxon>
        <taxon>Dikarya</taxon>
        <taxon>Ascomycota</taxon>
        <taxon>Pezizomycotina</taxon>
        <taxon>Leotiomycetes</taxon>
        <taxon>Helotiales</taxon>
        <taxon>Hyaloscyphaceae</taxon>
        <taxon>Hyaloscypha</taxon>
    </lineage>
</organism>